<keyword evidence="4" id="KW-1185">Reference proteome</keyword>
<feature type="transmembrane region" description="Helical" evidence="2">
    <location>
        <begin position="185"/>
        <end position="203"/>
    </location>
</feature>
<feature type="transmembrane region" description="Helical" evidence="2">
    <location>
        <begin position="56"/>
        <end position="77"/>
    </location>
</feature>
<keyword evidence="2" id="KW-0472">Membrane</keyword>
<feature type="transmembrane region" description="Helical" evidence="2">
    <location>
        <begin position="83"/>
        <end position="108"/>
    </location>
</feature>
<keyword evidence="2" id="KW-0812">Transmembrane</keyword>
<feature type="transmembrane region" description="Helical" evidence="2">
    <location>
        <begin position="15"/>
        <end position="35"/>
    </location>
</feature>
<dbReference type="EMBL" id="JAUTXY010000001">
    <property type="protein sequence ID" value="MEE2056526.1"/>
    <property type="molecule type" value="Genomic_DNA"/>
</dbReference>
<evidence type="ECO:0000313" key="3">
    <source>
        <dbReference type="EMBL" id="MEE2056526.1"/>
    </source>
</evidence>
<gene>
    <name evidence="3" type="ORF">Q7514_03160</name>
</gene>
<evidence type="ECO:0000313" key="4">
    <source>
        <dbReference type="Proteomes" id="UP001336020"/>
    </source>
</evidence>
<dbReference type="RefSeq" id="WP_330131782.1">
    <property type="nucleotide sequence ID" value="NZ_JAUTXY010000001.1"/>
</dbReference>
<organism evidence="3 4">
    <name type="scientific">Rhodococcus artemisiae</name>
    <dbReference type="NCBI Taxonomy" id="714159"/>
    <lineage>
        <taxon>Bacteria</taxon>
        <taxon>Bacillati</taxon>
        <taxon>Actinomycetota</taxon>
        <taxon>Actinomycetes</taxon>
        <taxon>Mycobacteriales</taxon>
        <taxon>Nocardiaceae</taxon>
        <taxon>Rhodococcus</taxon>
    </lineage>
</organism>
<feature type="transmembrane region" description="Helical" evidence="2">
    <location>
        <begin position="159"/>
        <end position="178"/>
    </location>
</feature>
<dbReference type="Proteomes" id="UP001336020">
    <property type="component" value="Unassembled WGS sequence"/>
</dbReference>
<name>A0ABU7L4R2_9NOCA</name>
<reference evidence="3 4" key="1">
    <citation type="submission" date="2023-07" db="EMBL/GenBank/DDBJ databases">
        <authorList>
            <person name="Girao M."/>
            <person name="Carvalho M.F."/>
        </authorList>
    </citation>
    <scope>NUCLEOTIDE SEQUENCE [LARGE SCALE GENOMIC DNA]</scope>
    <source>
        <strain evidence="3 4">YIM65754</strain>
    </source>
</reference>
<evidence type="ECO:0000256" key="2">
    <source>
        <dbReference type="SAM" id="Phobius"/>
    </source>
</evidence>
<evidence type="ECO:0000256" key="1">
    <source>
        <dbReference type="SAM" id="MobiDB-lite"/>
    </source>
</evidence>
<feature type="transmembrane region" description="Helical" evidence="2">
    <location>
        <begin position="120"/>
        <end position="139"/>
    </location>
</feature>
<proteinExistence type="predicted"/>
<comment type="caution">
    <text evidence="3">The sequence shown here is derived from an EMBL/GenBank/DDBJ whole genome shotgun (WGS) entry which is preliminary data.</text>
</comment>
<sequence length="302" mass="33008">MMNWLRAEIIDQGRLPLLCFLLGFVVAFVFIRISVRMIRAKVRWWPGNITPGGLHVHHMVFGVVTMVIAGGGLISVYEVGTRTLVAVFAALFGVGAALTLDEFALIFYLHDVYWEEEGRVSVDAVFVAIAVTGMLMLGLQPLDLVDLTNFDDGGDWVNRFVLVVSVLVNLLLAGVVLAKGKIWTGLVGLFVVPLLWVGAARLSRPGAPWARWRYQGKTRKMTRAIARERRFRRPVIRAKIFVQDLVAGAPTLEAVLGSVEHSRIAAEAVLDRTVHAAPAPVISPNPVESGTIDGLPRSGTPT</sequence>
<protein>
    <submittedName>
        <fullName evidence="3">Uncharacterized protein</fullName>
    </submittedName>
</protein>
<accession>A0ABU7L4R2</accession>
<feature type="region of interest" description="Disordered" evidence="1">
    <location>
        <begin position="280"/>
        <end position="302"/>
    </location>
</feature>
<keyword evidence="2" id="KW-1133">Transmembrane helix</keyword>